<dbReference type="Proteomes" id="UP000271974">
    <property type="component" value="Unassembled WGS sequence"/>
</dbReference>
<comment type="subcellular location">
    <subcellularLocation>
        <location evidence="3">Nucleus</location>
    </subcellularLocation>
</comment>
<feature type="region of interest" description="Disordered" evidence="4">
    <location>
        <begin position="34"/>
        <end position="54"/>
    </location>
</feature>
<evidence type="ECO:0000256" key="3">
    <source>
        <dbReference type="RuleBase" id="RU004019"/>
    </source>
</evidence>
<dbReference type="Pfam" id="PF00178">
    <property type="entry name" value="Ets"/>
    <property type="match status" value="1"/>
</dbReference>
<dbReference type="STRING" id="188477.A0A3S0ZFM4"/>
<reference evidence="6 7" key="1">
    <citation type="submission" date="2019-01" db="EMBL/GenBank/DDBJ databases">
        <title>A draft genome assembly of the solar-powered sea slug Elysia chlorotica.</title>
        <authorList>
            <person name="Cai H."/>
            <person name="Li Q."/>
            <person name="Fang X."/>
            <person name="Li J."/>
            <person name="Curtis N.E."/>
            <person name="Altenburger A."/>
            <person name="Shibata T."/>
            <person name="Feng M."/>
            <person name="Maeda T."/>
            <person name="Schwartz J.A."/>
            <person name="Shigenobu S."/>
            <person name="Lundholm N."/>
            <person name="Nishiyama T."/>
            <person name="Yang H."/>
            <person name="Hasebe M."/>
            <person name="Li S."/>
            <person name="Pierce S.K."/>
            <person name="Wang J."/>
        </authorList>
    </citation>
    <scope>NUCLEOTIDE SEQUENCE [LARGE SCALE GENOMIC DNA]</scope>
    <source>
        <strain evidence="6">EC2010</strain>
        <tissue evidence="6">Whole organism of an adult</tissue>
    </source>
</reference>
<feature type="compositionally biased region" description="Low complexity" evidence="4">
    <location>
        <begin position="42"/>
        <end position="54"/>
    </location>
</feature>
<dbReference type="GO" id="GO:0005634">
    <property type="term" value="C:nucleus"/>
    <property type="evidence" value="ECO:0007669"/>
    <property type="project" value="UniProtKB-SubCell"/>
</dbReference>
<keyword evidence="2 3" id="KW-0238">DNA-binding</keyword>
<sequence>MMTGASFPSTDNTLLHMNPVFGLSRTDSGFYSTGVHGSRNNSSSSCSSSSSTSSMDVDYEEAWGADMVEERNYTDLTSVRSICQGPELLTSIMNEDDEGSLHVLLSDSGAMKAEPLDDYPGFSMADFINNLDTSELDSDGYSSSTDNETPHYTQLEEPSSFNFFGSSPTMGAFPPLPVTPSDQAKLPVTSTLPNSLAHSSLDGYPDHSDQWIVAKENLPDFRKLQDPSAEEKEKPTPSRRRSVPSSPKEKKKTGRESESPTLSEKSLSDRKKPGRKKGQVSNVLHLWEFMRDLLKDPSRRGDIIEWISEKDGVFRVVNSAEVARLWGEKKKNKKEMTYEKMSRSLRYSRLEGYFSDLPKDKNYPKKLCFKFGPKSKDWF</sequence>
<dbReference type="PRINTS" id="PR00454">
    <property type="entry name" value="ETSDOMAIN"/>
</dbReference>
<name>A0A3S0ZFM4_ELYCH</name>
<comment type="similarity">
    <text evidence="1 3">Belongs to the ETS family.</text>
</comment>
<keyword evidence="3" id="KW-0539">Nucleus</keyword>
<comment type="caution">
    <text evidence="6">The sequence shown here is derived from an EMBL/GenBank/DDBJ whole genome shotgun (WGS) entry which is preliminary data.</text>
</comment>
<dbReference type="SUPFAM" id="SSF46785">
    <property type="entry name" value="Winged helix' DNA-binding domain"/>
    <property type="match status" value="1"/>
</dbReference>
<evidence type="ECO:0000256" key="2">
    <source>
        <dbReference type="ARBA" id="ARBA00023125"/>
    </source>
</evidence>
<keyword evidence="7" id="KW-1185">Reference proteome</keyword>
<dbReference type="GO" id="GO:0043565">
    <property type="term" value="F:sequence-specific DNA binding"/>
    <property type="evidence" value="ECO:0007669"/>
    <property type="project" value="InterPro"/>
</dbReference>
<dbReference type="SMART" id="SM00413">
    <property type="entry name" value="ETS"/>
    <property type="match status" value="1"/>
</dbReference>
<dbReference type="Gene3D" id="1.10.10.10">
    <property type="entry name" value="Winged helix-like DNA-binding domain superfamily/Winged helix DNA-binding domain"/>
    <property type="match status" value="1"/>
</dbReference>
<evidence type="ECO:0000256" key="4">
    <source>
        <dbReference type="SAM" id="MobiDB-lite"/>
    </source>
</evidence>
<gene>
    <name evidence="6" type="ORF">EGW08_014483</name>
</gene>
<feature type="compositionally biased region" description="Basic and acidic residues" evidence="4">
    <location>
        <begin position="219"/>
        <end position="236"/>
    </location>
</feature>
<feature type="region of interest" description="Disordered" evidence="4">
    <location>
        <begin position="219"/>
        <end position="277"/>
    </location>
</feature>
<evidence type="ECO:0000313" key="7">
    <source>
        <dbReference type="Proteomes" id="UP000271974"/>
    </source>
</evidence>
<dbReference type="AlphaFoldDB" id="A0A3S0ZFM4"/>
<feature type="domain" description="ETS" evidence="5">
    <location>
        <begin position="284"/>
        <end position="372"/>
    </location>
</feature>
<evidence type="ECO:0000256" key="1">
    <source>
        <dbReference type="ARBA" id="ARBA00005562"/>
    </source>
</evidence>
<dbReference type="PROSITE" id="PS50061">
    <property type="entry name" value="ETS_DOMAIN_3"/>
    <property type="match status" value="1"/>
</dbReference>
<organism evidence="6 7">
    <name type="scientific">Elysia chlorotica</name>
    <name type="common">Eastern emerald elysia</name>
    <name type="synonym">Sea slug</name>
    <dbReference type="NCBI Taxonomy" id="188477"/>
    <lineage>
        <taxon>Eukaryota</taxon>
        <taxon>Metazoa</taxon>
        <taxon>Spiralia</taxon>
        <taxon>Lophotrochozoa</taxon>
        <taxon>Mollusca</taxon>
        <taxon>Gastropoda</taxon>
        <taxon>Heterobranchia</taxon>
        <taxon>Euthyneura</taxon>
        <taxon>Panpulmonata</taxon>
        <taxon>Sacoglossa</taxon>
        <taxon>Placobranchoidea</taxon>
        <taxon>Plakobranchidae</taxon>
        <taxon>Elysia</taxon>
    </lineage>
</organism>
<protein>
    <recommendedName>
        <fullName evidence="5">ETS domain-containing protein</fullName>
    </recommendedName>
</protein>
<dbReference type="InterPro" id="IPR036388">
    <property type="entry name" value="WH-like_DNA-bd_sf"/>
</dbReference>
<dbReference type="GO" id="GO:0030154">
    <property type="term" value="P:cell differentiation"/>
    <property type="evidence" value="ECO:0007669"/>
    <property type="project" value="TreeGrafter"/>
</dbReference>
<dbReference type="InterPro" id="IPR036390">
    <property type="entry name" value="WH_DNA-bd_sf"/>
</dbReference>
<dbReference type="PANTHER" id="PTHR11849">
    <property type="entry name" value="ETS"/>
    <property type="match status" value="1"/>
</dbReference>
<dbReference type="InterPro" id="IPR046328">
    <property type="entry name" value="ETS_fam"/>
</dbReference>
<evidence type="ECO:0000259" key="5">
    <source>
        <dbReference type="PROSITE" id="PS50061"/>
    </source>
</evidence>
<evidence type="ECO:0000313" key="6">
    <source>
        <dbReference type="EMBL" id="RUS77751.1"/>
    </source>
</evidence>
<dbReference type="EMBL" id="RQTK01000555">
    <property type="protein sequence ID" value="RUS77751.1"/>
    <property type="molecule type" value="Genomic_DNA"/>
</dbReference>
<dbReference type="OrthoDB" id="5961210at2759"/>
<proteinExistence type="inferred from homology"/>
<accession>A0A3S0ZFM4</accession>
<dbReference type="InterPro" id="IPR000418">
    <property type="entry name" value="Ets_dom"/>
</dbReference>
<dbReference type="GO" id="GO:0000981">
    <property type="term" value="F:DNA-binding transcription factor activity, RNA polymerase II-specific"/>
    <property type="evidence" value="ECO:0007669"/>
    <property type="project" value="TreeGrafter"/>
</dbReference>